<sequence>MATTTPALLLFPRCPSHGTGTTTPPPAYSLLPPLIPRQYCPYTPLGISASAKARHPPSPQQGTECARRRGQVPDTGARLNYLLAAAESGNQKMACCLEVCRLGATLELRSSRIAAERGWSRADPIAELRRRRGGARRSGSLSTKSETGEEGATAAGSLGPPGHWRGGGGPGAGPALSGPRQPGTALRSPLPPPFLPSYERSRSSAPQSGPILLGAGSAKLSRREGILSPPPLPPPWEASAASTMLPLPKRGTMLARTSSASSCRPPHTAPPPTYRTQHGAEPGYGAASRPTVLGLETSSRREGAAPVLGAHGTRSAHLRPG</sequence>
<feature type="region of interest" description="Disordered" evidence="1">
    <location>
        <begin position="130"/>
        <end position="321"/>
    </location>
</feature>
<reference evidence="2" key="1">
    <citation type="journal article" date="2022" name="bioRxiv">
        <title>Sequencing and chromosome-scale assembly of the giantPleurodeles waltlgenome.</title>
        <authorList>
            <person name="Brown T."/>
            <person name="Elewa A."/>
            <person name="Iarovenko S."/>
            <person name="Subramanian E."/>
            <person name="Araus A.J."/>
            <person name="Petzold A."/>
            <person name="Susuki M."/>
            <person name="Suzuki K.-i.T."/>
            <person name="Hayashi T."/>
            <person name="Toyoda A."/>
            <person name="Oliveira C."/>
            <person name="Osipova E."/>
            <person name="Leigh N.D."/>
            <person name="Simon A."/>
            <person name="Yun M.H."/>
        </authorList>
    </citation>
    <scope>NUCLEOTIDE SEQUENCE</scope>
    <source>
        <strain evidence="2">20211129_DDA</strain>
        <tissue evidence="2">Liver</tissue>
    </source>
</reference>
<proteinExistence type="predicted"/>
<dbReference type="Proteomes" id="UP001066276">
    <property type="component" value="Chromosome 3_2"/>
</dbReference>
<evidence type="ECO:0000256" key="1">
    <source>
        <dbReference type="SAM" id="MobiDB-lite"/>
    </source>
</evidence>
<gene>
    <name evidence="2" type="ORF">NDU88_004419</name>
</gene>
<protein>
    <submittedName>
        <fullName evidence="2">Uncharacterized protein</fullName>
    </submittedName>
</protein>
<dbReference type="AlphaFoldDB" id="A0AAV7TU30"/>
<feature type="region of interest" description="Disordered" evidence="1">
    <location>
        <begin position="51"/>
        <end position="71"/>
    </location>
</feature>
<dbReference type="EMBL" id="JANPWB010000006">
    <property type="protein sequence ID" value="KAJ1179183.1"/>
    <property type="molecule type" value="Genomic_DNA"/>
</dbReference>
<accession>A0AAV7TU30</accession>
<keyword evidence="3" id="KW-1185">Reference proteome</keyword>
<evidence type="ECO:0000313" key="2">
    <source>
        <dbReference type="EMBL" id="KAJ1179183.1"/>
    </source>
</evidence>
<organism evidence="2 3">
    <name type="scientific">Pleurodeles waltl</name>
    <name type="common">Iberian ribbed newt</name>
    <dbReference type="NCBI Taxonomy" id="8319"/>
    <lineage>
        <taxon>Eukaryota</taxon>
        <taxon>Metazoa</taxon>
        <taxon>Chordata</taxon>
        <taxon>Craniata</taxon>
        <taxon>Vertebrata</taxon>
        <taxon>Euteleostomi</taxon>
        <taxon>Amphibia</taxon>
        <taxon>Batrachia</taxon>
        <taxon>Caudata</taxon>
        <taxon>Salamandroidea</taxon>
        <taxon>Salamandridae</taxon>
        <taxon>Pleurodelinae</taxon>
        <taxon>Pleurodeles</taxon>
    </lineage>
</organism>
<evidence type="ECO:0000313" key="3">
    <source>
        <dbReference type="Proteomes" id="UP001066276"/>
    </source>
</evidence>
<name>A0AAV7TU30_PLEWA</name>
<comment type="caution">
    <text evidence="2">The sequence shown here is derived from an EMBL/GenBank/DDBJ whole genome shotgun (WGS) entry which is preliminary data.</text>
</comment>